<accession>A0AAD4WDN5</accession>
<feature type="region of interest" description="Disordered" evidence="2">
    <location>
        <begin position="179"/>
        <end position="231"/>
    </location>
</feature>
<dbReference type="Proteomes" id="UP001054821">
    <property type="component" value="Chromosome 2"/>
</dbReference>
<dbReference type="PANTHER" id="PTHR35317:SF35">
    <property type="entry name" value="DUF4219 DOMAIN-CONTAINING PROTEIN"/>
    <property type="match status" value="1"/>
</dbReference>
<dbReference type="Pfam" id="PF14223">
    <property type="entry name" value="Retrotran_gag_2"/>
    <property type="match status" value="1"/>
</dbReference>
<dbReference type="PROSITE" id="PS50158">
    <property type="entry name" value="ZF_CCHC"/>
    <property type="match status" value="1"/>
</dbReference>
<reference evidence="4 5" key="1">
    <citation type="journal article" date="2022" name="G3 (Bethesda)">
        <title>Whole-genome sequence and methylome profiling of the almond [Prunus dulcis (Mill.) D.A. Webb] cultivar 'Nonpareil'.</title>
        <authorList>
            <person name="D'Amico-Willman K.M."/>
            <person name="Ouma W.Z."/>
            <person name="Meulia T."/>
            <person name="Sideli G.M."/>
            <person name="Gradziel T.M."/>
            <person name="Fresnedo-Ramirez J."/>
        </authorList>
    </citation>
    <scope>NUCLEOTIDE SEQUENCE [LARGE SCALE GENOMIC DNA]</scope>
    <source>
        <strain evidence="4">Clone GOH B32 T37-40</strain>
    </source>
</reference>
<dbReference type="SMART" id="SM00343">
    <property type="entry name" value="ZnF_C2HC"/>
    <property type="match status" value="1"/>
</dbReference>
<protein>
    <recommendedName>
        <fullName evidence="3">CCHC-type domain-containing protein</fullName>
    </recommendedName>
</protein>
<keyword evidence="1" id="KW-0862">Zinc</keyword>
<feature type="domain" description="CCHC-type" evidence="3">
    <location>
        <begin position="256"/>
        <end position="270"/>
    </location>
</feature>
<name>A0AAD4WDN5_PRUDU</name>
<dbReference type="AlphaFoldDB" id="A0AAD4WDN5"/>
<gene>
    <name evidence="4" type="ORF">L3X38_009443</name>
</gene>
<feature type="compositionally biased region" description="Low complexity" evidence="2">
    <location>
        <begin position="183"/>
        <end position="204"/>
    </location>
</feature>
<keyword evidence="5" id="KW-1185">Reference proteome</keyword>
<dbReference type="Pfam" id="PF00098">
    <property type="entry name" value="zf-CCHC"/>
    <property type="match status" value="1"/>
</dbReference>
<evidence type="ECO:0000313" key="4">
    <source>
        <dbReference type="EMBL" id="KAI5341568.1"/>
    </source>
</evidence>
<organism evidence="4 5">
    <name type="scientific">Prunus dulcis</name>
    <name type="common">Almond</name>
    <name type="synonym">Amygdalus dulcis</name>
    <dbReference type="NCBI Taxonomy" id="3755"/>
    <lineage>
        <taxon>Eukaryota</taxon>
        <taxon>Viridiplantae</taxon>
        <taxon>Streptophyta</taxon>
        <taxon>Embryophyta</taxon>
        <taxon>Tracheophyta</taxon>
        <taxon>Spermatophyta</taxon>
        <taxon>Magnoliopsida</taxon>
        <taxon>eudicotyledons</taxon>
        <taxon>Gunneridae</taxon>
        <taxon>Pentapetalae</taxon>
        <taxon>rosids</taxon>
        <taxon>fabids</taxon>
        <taxon>Rosales</taxon>
        <taxon>Rosaceae</taxon>
        <taxon>Amygdaloideae</taxon>
        <taxon>Amygdaleae</taxon>
        <taxon>Prunus</taxon>
    </lineage>
</organism>
<evidence type="ECO:0000313" key="5">
    <source>
        <dbReference type="Proteomes" id="UP001054821"/>
    </source>
</evidence>
<evidence type="ECO:0000259" key="3">
    <source>
        <dbReference type="PROSITE" id="PS50158"/>
    </source>
</evidence>
<dbReference type="Pfam" id="PF13976">
    <property type="entry name" value="gag_pre-integrs"/>
    <property type="match status" value="1"/>
</dbReference>
<sequence length="452" mass="51409">MAGSGSSKSRIPMFSGENYEFWRIKMDAKALGIIQNAVSDQIFPRIANADSAKMAWNLLYSEYHGGEHVRSVKLQNLRREFEYTRMRDSETLYEYLTKLTELINQMKTFGEVLSNERQVQKVLISLSKKYDPICIVIENTKTLETVDLQEVVAILKSQEQRLEMHNVDTTEKAFASVTVNAKGQNKNTSQSGSSKSQKSWNSKGKSWEAKDKPQQNNYSAQNHTSTQFSNQENTKPQCKVCSKYHFGECRYKGKPKCYKCDRFGHLARDCTMNKNVQKANCVNQMEVTGNLFYANCSTTEIKTNEWYIDSGCCNHMTGNLELLADVRTNVAGRVQMPTGALVSVAGIGSLSIDTAKGRKYIREVMYLPGLKENLLSVGQMDEHGCYPVSFLPEKQLLMKTSLLQSPWIWHKRLGHLNFGGLKQLRDKEMTSVLWDWSRVILDYMAVLNPSPT</sequence>
<proteinExistence type="predicted"/>
<evidence type="ECO:0000256" key="1">
    <source>
        <dbReference type="PROSITE-ProRule" id="PRU00047"/>
    </source>
</evidence>
<dbReference type="GO" id="GO:0003676">
    <property type="term" value="F:nucleic acid binding"/>
    <property type="evidence" value="ECO:0007669"/>
    <property type="project" value="InterPro"/>
</dbReference>
<comment type="caution">
    <text evidence="4">The sequence shown here is derived from an EMBL/GenBank/DDBJ whole genome shotgun (WGS) entry which is preliminary data.</text>
</comment>
<dbReference type="InterPro" id="IPR025724">
    <property type="entry name" value="GAG-pre-integrase_dom"/>
</dbReference>
<keyword evidence="1" id="KW-0863">Zinc-finger</keyword>
<dbReference type="InterPro" id="IPR001878">
    <property type="entry name" value="Znf_CCHC"/>
</dbReference>
<dbReference type="Gene3D" id="4.10.60.10">
    <property type="entry name" value="Zinc finger, CCHC-type"/>
    <property type="match status" value="1"/>
</dbReference>
<dbReference type="GO" id="GO:0008270">
    <property type="term" value="F:zinc ion binding"/>
    <property type="evidence" value="ECO:0007669"/>
    <property type="project" value="UniProtKB-KW"/>
</dbReference>
<dbReference type="InterPro" id="IPR054722">
    <property type="entry name" value="PolX-like_BBD"/>
</dbReference>
<dbReference type="PANTHER" id="PTHR35317">
    <property type="entry name" value="OS04G0629600 PROTEIN"/>
    <property type="match status" value="1"/>
</dbReference>
<evidence type="ECO:0000256" key="2">
    <source>
        <dbReference type="SAM" id="MobiDB-lite"/>
    </source>
</evidence>
<dbReference type="EMBL" id="JAJFAZ020000002">
    <property type="protein sequence ID" value="KAI5341568.1"/>
    <property type="molecule type" value="Genomic_DNA"/>
</dbReference>
<feature type="compositionally biased region" description="Polar residues" evidence="2">
    <location>
        <begin position="214"/>
        <end position="231"/>
    </location>
</feature>
<keyword evidence="1" id="KW-0479">Metal-binding</keyword>
<dbReference type="Pfam" id="PF22936">
    <property type="entry name" value="Pol_BBD"/>
    <property type="match status" value="1"/>
</dbReference>